<dbReference type="GO" id="GO:0005975">
    <property type="term" value="P:carbohydrate metabolic process"/>
    <property type="evidence" value="ECO:0007669"/>
    <property type="project" value="InterPro"/>
</dbReference>
<dbReference type="RefSeq" id="WP_021760790.1">
    <property type="nucleotide sequence ID" value="NC_022444.1"/>
</dbReference>
<evidence type="ECO:0000256" key="2">
    <source>
        <dbReference type="ARBA" id="ARBA00022729"/>
    </source>
</evidence>
<dbReference type="Gene3D" id="3.20.20.370">
    <property type="entry name" value="Glycoside hydrolase/deacetylase"/>
    <property type="match status" value="1"/>
</dbReference>
<evidence type="ECO:0000313" key="5">
    <source>
        <dbReference type="Proteomes" id="UP000016587"/>
    </source>
</evidence>
<dbReference type="EMBL" id="CP006585">
    <property type="protein sequence ID" value="AGW13870.1"/>
    <property type="molecule type" value="Genomic_DNA"/>
</dbReference>
<evidence type="ECO:0000313" key="4">
    <source>
        <dbReference type="EMBL" id="AGW13870.1"/>
    </source>
</evidence>
<comment type="subcellular location">
    <subcellularLocation>
        <location evidence="1">Secreted</location>
    </subcellularLocation>
</comment>
<dbReference type="InterPro" id="IPR011330">
    <property type="entry name" value="Glyco_hydro/deAcase_b/a-brl"/>
</dbReference>
<dbReference type="eggNOG" id="COG0726">
    <property type="taxonomic scope" value="Bacteria"/>
</dbReference>
<name>T2GBA2_MEGG1</name>
<dbReference type="PANTHER" id="PTHR34216">
    <property type="match status" value="1"/>
</dbReference>
<dbReference type="STRING" id="1121448.DGI_2106"/>
<evidence type="ECO:0000259" key="3">
    <source>
        <dbReference type="PROSITE" id="PS51677"/>
    </source>
</evidence>
<dbReference type="AlphaFoldDB" id="T2GBA2"/>
<dbReference type="PROSITE" id="PS51677">
    <property type="entry name" value="NODB"/>
    <property type="match status" value="1"/>
</dbReference>
<feature type="domain" description="NodB homology" evidence="3">
    <location>
        <begin position="93"/>
        <end position="346"/>
    </location>
</feature>
<keyword evidence="5" id="KW-1185">Reference proteome</keyword>
<accession>T2GBA2</accession>
<dbReference type="GO" id="GO:0005576">
    <property type="term" value="C:extracellular region"/>
    <property type="evidence" value="ECO:0007669"/>
    <property type="project" value="UniProtKB-SubCell"/>
</dbReference>
<dbReference type="HOGENOM" id="CLU_030024_1_1_7"/>
<dbReference type="PANTHER" id="PTHR34216:SF3">
    <property type="entry name" value="POLY-BETA-1,6-N-ACETYL-D-GLUCOSAMINE N-DEACETYLASE"/>
    <property type="match status" value="1"/>
</dbReference>
<dbReference type="KEGG" id="dgg:DGI_2106"/>
<dbReference type="OrthoDB" id="9776235at2"/>
<sequence>MTISFKRRLKLLGAAALTRLGMPRLARRGQTLLVLCYHRVVPEDQAAAVLSSPYIVVREDSFARQMALLAAECAVVPLEDGLDLLARGQLPRRAVAITFDDGWKDTRTTALPILERHGLPALVYLTTGVIGTGRLFWQERLTHALRLLQAVDGSRNAPPPLPPDLAGLWQRAHHNGVLDSHRLTRLLKQSTPDAGERLATALLDGLGHPALPPEVHAANAMLDWDDVHAMQRRGVAFGSHTVDHVLLPAATPEVRAAQLEESRRVLRQRLGQEVRALAYPNGDHSLAVRRAAMAAGYTSAATLERGFNDESLDCLRVRRVNVYEGKTAGPRGFSPDLFRFILTAAL</sequence>
<evidence type="ECO:0000256" key="1">
    <source>
        <dbReference type="ARBA" id="ARBA00004613"/>
    </source>
</evidence>
<proteinExistence type="predicted"/>
<dbReference type="Pfam" id="PF01522">
    <property type="entry name" value="Polysacc_deac_1"/>
    <property type="match status" value="1"/>
</dbReference>
<dbReference type="InterPro" id="IPR051398">
    <property type="entry name" value="Polysacch_Deacetylase"/>
</dbReference>
<dbReference type="CDD" id="cd10918">
    <property type="entry name" value="CE4_NodB_like_5s_6s"/>
    <property type="match status" value="1"/>
</dbReference>
<protein>
    <submittedName>
        <fullName evidence="4">Putative polysaccharide deacetylase</fullName>
    </submittedName>
</protein>
<gene>
    <name evidence="4" type="ORF">DGI_2106</name>
</gene>
<dbReference type="SUPFAM" id="SSF88713">
    <property type="entry name" value="Glycoside hydrolase/deacetylase"/>
    <property type="match status" value="1"/>
</dbReference>
<dbReference type="PATRIC" id="fig|1121448.10.peg.2061"/>
<organism evidence="4 5">
    <name type="scientific">Megalodesulfovibrio gigas (strain ATCC 19364 / DSM 1382 / NCIMB 9332 / VKM B-1759)</name>
    <name type="common">Desulfovibrio gigas</name>
    <dbReference type="NCBI Taxonomy" id="1121448"/>
    <lineage>
        <taxon>Bacteria</taxon>
        <taxon>Pseudomonadati</taxon>
        <taxon>Thermodesulfobacteriota</taxon>
        <taxon>Desulfovibrionia</taxon>
        <taxon>Desulfovibrionales</taxon>
        <taxon>Desulfovibrionaceae</taxon>
        <taxon>Megalodesulfovibrio</taxon>
    </lineage>
</organism>
<reference evidence="5" key="2">
    <citation type="submission" date="2013-07" db="EMBL/GenBank/DDBJ databases">
        <authorList>
            <person name="Morais-Silva F.O."/>
            <person name="Rezende A.M."/>
            <person name="Pimentel C."/>
            <person name="Resende D.M."/>
            <person name="Santos C.I."/>
            <person name="Clemente C."/>
            <person name="de Oliveira L.M."/>
            <person name="da Silva S.M."/>
            <person name="Costa D.A."/>
            <person name="Varela-Raposo A."/>
            <person name="Horacio E.C.A."/>
            <person name="Matos M."/>
            <person name="Flores O."/>
            <person name="Ruiz J.C."/>
            <person name="Rodrigues-Pousada C."/>
        </authorList>
    </citation>
    <scope>NUCLEOTIDE SEQUENCE [LARGE SCALE GENOMIC DNA]</scope>
    <source>
        <strain evidence="5">ATCC 19364 / DSM 1382 / NCIMB 9332 / VKM B-1759</strain>
    </source>
</reference>
<keyword evidence="2" id="KW-0732">Signal</keyword>
<dbReference type="Proteomes" id="UP000016587">
    <property type="component" value="Chromosome"/>
</dbReference>
<dbReference type="InterPro" id="IPR002509">
    <property type="entry name" value="NODB_dom"/>
</dbReference>
<reference evidence="4 5" key="1">
    <citation type="journal article" date="2013" name="J. Bacteriol.">
        <title>Roles of HynAB and Ech, the only two hydrogenases found in the model sulfate reducer Desulfovibrio gigas.</title>
        <authorList>
            <person name="Morais-Silva F.O."/>
            <person name="Santos C.I."/>
            <person name="Rodrigues R."/>
            <person name="Pereira I.A."/>
            <person name="Rodrigues-Pousada C."/>
        </authorList>
    </citation>
    <scope>NUCLEOTIDE SEQUENCE [LARGE SCALE GENOMIC DNA]</scope>
    <source>
        <strain evidence="5">ATCC 19364 / DSM 1382 / NCIMB 9332 / VKM B-1759</strain>
    </source>
</reference>
<dbReference type="GO" id="GO:0016810">
    <property type="term" value="F:hydrolase activity, acting on carbon-nitrogen (but not peptide) bonds"/>
    <property type="evidence" value="ECO:0007669"/>
    <property type="project" value="InterPro"/>
</dbReference>